<comment type="caution">
    <text evidence="1">The sequence shown here is derived from an EMBL/GenBank/DDBJ whole genome shotgun (WGS) entry which is preliminary data.</text>
</comment>
<evidence type="ECO:0000313" key="2">
    <source>
        <dbReference type="Proteomes" id="UP000226179"/>
    </source>
</evidence>
<organism evidence="1 2">
    <name type="scientific">Fusobacterium animalis</name>
    <dbReference type="NCBI Taxonomy" id="76859"/>
    <lineage>
        <taxon>Bacteria</taxon>
        <taxon>Fusobacteriati</taxon>
        <taxon>Fusobacteriota</taxon>
        <taxon>Fusobacteriia</taxon>
        <taxon>Fusobacteriales</taxon>
        <taxon>Fusobacteriaceae</taxon>
        <taxon>Fusobacterium</taxon>
    </lineage>
</organism>
<dbReference type="CDD" id="cd17493">
    <property type="entry name" value="toxin_TenpN"/>
    <property type="match status" value="1"/>
</dbReference>
<sequence length="140" mass="16754">MEFYLLTEKFYEKYSNCKEILKKENRPYTICIIEINKLTFAIPIRHNINHKYSIKTFNNQGLDFTKAVIIIDKAFISEKNVYIEQEEYEELSTKKSLIKPKLKKFIKAYKKAIKNPNDLKNKILCEFSSLQYFHKELGIE</sequence>
<reference evidence="1 2" key="1">
    <citation type="submission" date="2017-06" db="EMBL/GenBank/DDBJ databases">
        <title>Draft genome sequence of Fusobacterium nucleatum subsp. animalis KCOM 1280 (=ChDC F318).</title>
        <authorList>
            <person name="Kook J.-K."/>
            <person name="Park S.-N."/>
            <person name="Lim Y.K."/>
            <person name="Roh H."/>
        </authorList>
    </citation>
    <scope>NUCLEOTIDE SEQUENCE [LARGE SCALE GENOMIC DNA]</scope>
    <source>
        <strain evidence="2">KCOM 1280 ( ChDC F318)</strain>
    </source>
</reference>
<proteinExistence type="predicted"/>
<dbReference type="RefSeq" id="WP_158412081.1">
    <property type="nucleotide sequence ID" value="NZ_CP077150.1"/>
</dbReference>
<accession>A0A2B7YV59</accession>
<dbReference type="AlphaFoldDB" id="A0A2B7YV59"/>
<dbReference type="NCBIfam" id="NF047358">
    <property type="entry name" value="TenpIN"/>
    <property type="match status" value="1"/>
</dbReference>
<protein>
    <recommendedName>
        <fullName evidence="3">Protein AbiQ</fullName>
    </recommendedName>
</protein>
<name>A0A2B7YV59_9FUSO</name>
<dbReference type="InterPro" id="IPR049929">
    <property type="entry name" value="TenpN-like"/>
</dbReference>
<evidence type="ECO:0008006" key="3">
    <source>
        <dbReference type="Google" id="ProtNLM"/>
    </source>
</evidence>
<gene>
    <name evidence="1" type="ORF">RN90_09250</name>
</gene>
<evidence type="ECO:0000313" key="1">
    <source>
        <dbReference type="EMBL" id="PGH25536.1"/>
    </source>
</evidence>
<dbReference type="EMBL" id="NJGJ01000001">
    <property type="protein sequence ID" value="PGH25536.1"/>
    <property type="molecule type" value="Genomic_DNA"/>
</dbReference>
<dbReference type="Proteomes" id="UP000226179">
    <property type="component" value="Unassembled WGS sequence"/>
</dbReference>